<proteinExistence type="predicted"/>
<protein>
    <submittedName>
        <fullName evidence="1">Tetratricopeptide repeat protein</fullName>
    </submittedName>
</protein>
<sequence>MVAVVSLSLISESFAQDILVDFDKSEYKTGDKLTLSGIIPEFTMPIVAVSVYDPNGKILSANNLELDETGSFSKVISLDSPFYDISGTYKIKIDYKKISQEEIFVINGGEILPDPILNDDIIPEIILLTTEKEVYTDGETVKISGLVSSLESPTVLIGIYDPFGTPAGFYFGTIDKNLEFSTSFLVKAGVNFKLDGVYSVKAHYAEKEITTNFEFFETITQPTDDITQPTDDITQPT</sequence>
<accession>A0AC60W612</accession>
<dbReference type="Proteomes" id="UP000591542">
    <property type="component" value="Unassembled WGS sequence"/>
</dbReference>
<gene>
    <name evidence="1" type="ORF">H2B01_01150</name>
</gene>
<evidence type="ECO:0000313" key="2">
    <source>
        <dbReference type="Proteomes" id="UP000591542"/>
    </source>
</evidence>
<organism evidence="1 2">
    <name type="scientific">Candidatus Nitrosomaritimum aestuariumsis</name>
    <dbReference type="NCBI Taxonomy" id="3342354"/>
    <lineage>
        <taxon>Archaea</taxon>
        <taxon>Nitrososphaerota</taxon>
        <taxon>Nitrososphaeria</taxon>
        <taxon>Nitrosopumilales</taxon>
        <taxon>Nitrosopumilaceae</taxon>
        <taxon>Candidatus Nitrosomaritimum</taxon>
    </lineage>
</organism>
<evidence type="ECO:0000313" key="1">
    <source>
        <dbReference type="EMBL" id="MBA4462777.1"/>
    </source>
</evidence>
<reference evidence="1 2" key="1">
    <citation type="journal article" date="2020" name="Appl. Environ. Microbiol.">
        <title>Genomic Characteristics of a Novel Species of Ammonia-Oxidizing Archaea from the Jiulong River Estuary.</title>
        <authorList>
            <person name="Zou D."/>
            <person name="Wan R."/>
            <person name="Han L."/>
            <person name="Xu M.N."/>
            <person name="Liu Y."/>
            <person name="Liu H."/>
            <person name="Kao S.J."/>
            <person name="Li M."/>
        </authorList>
    </citation>
    <scope>NUCLEOTIDE SEQUENCE [LARGE SCALE GENOMIC DNA]</scope>
    <source>
        <strain evidence="1">S2bin1</strain>
    </source>
</reference>
<comment type="caution">
    <text evidence="1">The sequence shown here is derived from an EMBL/GenBank/DDBJ whole genome shotgun (WGS) entry which is preliminary data.</text>
</comment>
<feature type="non-terminal residue" evidence="1">
    <location>
        <position position="237"/>
    </location>
</feature>
<name>A0AC60W612_9ARCH</name>
<dbReference type="EMBL" id="JACEMX010000031">
    <property type="protein sequence ID" value="MBA4462777.1"/>
    <property type="molecule type" value="Genomic_DNA"/>
</dbReference>